<gene>
    <name evidence="2" type="ORF">MELLADRAFT_69479</name>
</gene>
<protein>
    <submittedName>
        <fullName evidence="2">Uncharacterized protein</fullName>
    </submittedName>
</protein>
<dbReference type="RefSeq" id="XP_007418525.1">
    <property type="nucleotide sequence ID" value="XM_007418463.1"/>
</dbReference>
<dbReference type="Proteomes" id="UP000001072">
    <property type="component" value="Unassembled WGS sequence"/>
</dbReference>
<proteinExistence type="predicted"/>
<dbReference type="AlphaFoldDB" id="F4SAW5"/>
<dbReference type="HOGENOM" id="CLU_1518209_0_0_1"/>
<reference evidence="3" key="1">
    <citation type="journal article" date="2011" name="Proc. Natl. Acad. Sci. U.S.A.">
        <title>Obligate biotrophy features unraveled by the genomic analysis of rust fungi.</title>
        <authorList>
            <person name="Duplessis S."/>
            <person name="Cuomo C.A."/>
            <person name="Lin Y.-C."/>
            <person name="Aerts A."/>
            <person name="Tisserant E."/>
            <person name="Veneault-Fourrey C."/>
            <person name="Joly D.L."/>
            <person name="Hacquard S."/>
            <person name="Amselem J."/>
            <person name="Cantarel B.L."/>
            <person name="Chiu R."/>
            <person name="Coutinho P.M."/>
            <person name="Feau N."/>
            <person name="Field M."/>
            <person name="Frey P."/>
            <person name="Gelhaye E."/>
            <person name="Goldberg J."/>
            <person name="Grabherr M.G."/>
            <person name="Kodira C.D."/>
            <person name="Kohler A."/>
            <person name="Kuees U."/>
            <person name="Lindquist E.A."/>
            <person name="Lucas S.M."/>
            <person name="Mago R."/>
            <person name="Mauceli E."/>
            <person name="Morin E."/>
            <person name="Murat C."/>
            <person name="Pangilinan J.L."/>
            <person name="Park R."/>
            <person name="Pearson M."/>
            <person name="Quesneville H."/>
            <person name="Rouhier N."/>
            <person name="Sakthikumar S."/>
            <person name="Salamov A.A."/>
            <person name="Schmutz J."/>
            <person name="Selles B."/>
            <person name="Shapiro H."/>
            <person name="Tanguay P."/>
            <person name="Tuskan G.A."/>
            <person name="Henrissat B."/>
            <person name="Van de Peer Y."/>
            <person name="Rouze P."/>
            <person name="Ellis J.G."/>
            <person name="Dodds P.N."/>
            <person name="Schein J.E."/>
            <person name="Zhong S."/>
            <person name="Hamelin R.C."/>
            <person name="Grigoriev I.V."/>
            <person name="Szabo L.J."/>
            <person name="Martin F."/>
        </authorList>
    </citation>
    <scope>NUCLEOTIDE SEQUENCE [LARGE SCALE GENOMIC DNA]</scope>
    <source>
        <strain evidence="3">98AG31 / pathotype 3-4-7</strain>
    </source>
</reference>
<dbReference type="VEuPathDB" id="FungiDB:MELLADRAFT_69479"/>
<evidence type="ECO:0000313" key="3">
    <source>
        <dbReference type="Proteomes" id="UP000001072"/>
    </source>
</evidence>
<dbReference type="EMBL" id="GL883182">
    <property type="protein sequence ID" value="EGF98178.1"/>
    <property type="molecule type" value="Genomic_DNA"/>
</dbReference>
<accession>F4SAW5</accession>
<keyword evidence="3" id="KW-1185">Reference proteome</keyword>
<name>F4SAW5_MELLP</name>
<evidence type="ECO:0000313" key="2">
    <source>
        <dbReference type="EMBL" id="EGF98178.1"/>
    </source>
</evidence>
<feature type="region of interest" description="Disordered" evidence="1">
    <location>
        <begin position="1"/>
        <end position="93"/>
    </location>
</feature>
<feature type="compositionally biased region" description="Basic residues" evidence="1">
    <location>
        <begin position="35"/>
        <end position="53"/>
    </location>
</feature>
<dbReference type="GeneID" id="18931252"/>
<sequence>MKMIGIRSQQPRGSTDDAENSEASDENNQVSTPASKKKQHQARPTQKKKKRGSKATERNVTVEKTPPPTPSEHVANETPHSATDGEKLSPEKGSTSWMVEKIYGFARLKNVFRTCTDQLQAHIARSDKKYEALVKEMKVMSNIMTKGIENRTVKKVETHKTRGGTTSVSIVFDASFW</sequence>
<dbReference type="InParanoid" id="F4SAW5"/>
<evidence type="ECO:0000256" key="1">
    <source>
        <dbReference type="SAM" id="MobiDB-lite"/>
    </source>
</evidence>
<feature type="compositionally biased region" description="Acidic residues" evidence="1">
    <location>
        <begin position="16"/>
        <end position="25"/>
    </location>
</feature>
<organism evidence="3">
    <name type="scientific">Melampsora larici-populina (strain 98AG31 / pathotype 3-4-7)</name>
    <name type="common">Poplar leaf rust fungus</name>
    <dbReference type="NCBI Taxonomy" id="747676"/>
    <lineage>
        <taxon>Eukaryota</taxon>
        <taxon>Fungi</taxon>
        <taxon>Dikarya</taxon>
        <taxon>Basidiomycota</taxon>
        <taxon>Pucciniomycotina</taxon>
        <taxon>Pucciniomycetes</taxon>
        <taxon>Pucciniales</taxon>
        <taxon>Melampsoraceae</taxon>
        <taxon>Melampsora</taxon>
    </lineage>
</organism>
<dbReference type="KEGG" id="mlr:MELLADRAFT_69479"/>